<evidence type="ECO:0000313" key="5">
    <source>
        <dbReference type="EMBL" id="SJZ89579.1"/>
    </source>
</evidence>
<gene>
    <name evidence="5" type="ORF">SAMN02745174_01867</name>
</gene>
<organism evidence="5 6">
    <name type="scientific">Cetobacterium ceti</name>
    <dbReference type="NCBI Taxonomy" id="180163"/>
    <lineage>
        <taxon>Bacteria</taxon>
        <taxon>Fusobacteriati</taxon>
        <taxon>Fusobacteriota</taxon>
        <taxon>Fusobacteriia</taxon>
        <taxon>Fusobacteriales</taxon>
        <taxon>Fusobacteriaceae</taxon>
        <taxon>Cetobacterium</taxon>
    </lineage>
</organism>
<dbReference type="PROSITE" id="PS01124">
    <property type="entry name" value="HTH_ARAC_FAMILY_2"/>
    <property type="match status" value="1"/>
</dbReference>
<feature type="domain" description="HTH araC/xylS-type" evidence="4">
    <location>
        <begin position="301"/>
        <end position="402"/>
    </location>
</feature>
<sequence length="412" mass="49156">MYSGAIKALEINMSNQNKDFFSLYKKTLNIFELIITGNNKEFLQLDNLSILSVFNESLSKHENIYEKLITKNNIFFKNDSFKDNVLKIIGNYLDLKDNYNYNRETVLIKLEERCLRLYHFEFYLLKFNLNLIENIYYCPEVKILDQLNLLEDIAQTHITKYFDVIKISGNSAPKLGRSFYSKDGVILRFCLKGEMRFENVSKVLCKNNFIMTRKKFLGIYQILTDDIEYILIHIKENFFEDFYTKIIEKSFFLHKHFKFSPDCLEILNSFKDINQINLVLFRLFSRIFMEYSEHKSFDKNENVIEEIVKHINENITTITVADIQKKFFLNKNNVVSLFLEEFQMYPSQYILDQKLQLAAYDLITQKNKISDISENLNFSNSGFLSKVFKEKYNKTPLEFRKIKQNEIKYLES</sequence>
<proteinExistence type="predicted"/>
<dbReference type="PROSITE" id="PS00041">
    <property type="entry name" value="HTH_ARAC_FAMILY_1"/>
    <property type="match status" value="1"/>
</dbReference>
<evidence type="ECO:0000256" key="1">
    <source>
        <dbReference type="ARBA" id="ARBA00023015"/>
    </source>
</evidence>
<evidence type="ECO:0000313" key="6">
    <source>
        <dbReference type="Proteomes" id="UP000191153"/>
    </source>
</evidence>
<protein>
    <submittedName>
        <fullName evidence="5">AraC-type DNA-binding protein</fullName>
    </submittedName>
</protein>
<dbReference type="Proteomes" id="UP000191153">
    <property type="component" value="Unassembled WGS sequence"/>
</dbReference>
<dbReference type="Gene3D" id="1.10.10.60">
    <property type="entry name" value="Homeodomain-like"/>
    <property type="match status" value="2"/>
</dbReference>
<evidence type="ECO:0000259" key="4">
    <source>
        <dbReference type="PROSITE" id="PS01124"/>
    </source>
</evidence>
<dbReference type="SMART" id="SM00342">
    <property type="entry name" value="HTH_ARAC"/>
    <property type="match status" value="1"/>
</dbReference>
<dbReference type="AlphaFoldDB" id="A0A1T4PDL1"/>
<dbReference type="InterPro" id="IPR018062">
    <property type="entry name" value="HTH_AraC-typ_CS"/>
</dbReference>
<dbReference type="PANTHER" id="PTHR43280:SF10">
    <property type="entry name" value="REGULATORY PROTEIN POCR"/>
    <property type="match status" value="1"/>
</dbReference>
<dbReference type="RefSeq" id="WP_078694331.1">
    <property type="nucleotide sequence ID" value="NZ_FUWX01000014.1"/>
</dbReference>
<dbReference type="InterPro" id="IPR018060">
    <property type="entry name" value="HTH_AraC"/>
</dbReference>
<dbReference type="Pfam" id="PF12833">
    <property type="entry name" value="HTH_18"/>
    <property type="match status" value="1"/>
</dbReference>
<reference evidence="5 6" key="1">
    <citation type="submission" date="2017-02" db="EMBL/GenBank/DDBJ databases">
        <authorList>
            <person name="Peterson S.W."/>
        </authorList>
    </citation>
    <scope>NUCLEOTIDE SEQUENCE [LARGE SCALE GENOMIC DNA]</scope>
    <source>
        <strain evidence="5 6">ATCC 700028</strain>
    </source>
</reference>
<name>A0A1T4PDL1_9FUSO</name>
<dbReference type="PANTHER" id="PTHR43280">
    <property type="entry name" value="ARAC-FAMILY TRANSCRIPTIONAL REGULATOR"/>
    <property type="match status" value="1"/>
</dbReference>
<evidence type="ECO:0000256" key="3">
    <source>
        <dbReference type="ARBA" id="ARBA00023163"/>
    </source>
</evidence>
<accession>A0A1T4PDL1</accession>
<dbReference type="GO" id="GO:0043565">
    <property type="term" value="F:sequence-specific DNA binding"/>
    <property type="evidence" value="ECO:0007669"/>
    <property type="project" value="InterPro"/>
</dbReference>
<keyword evidence="1" id="KW-0805">Transcription regulation</keyword>
<evidence type="ECO:0000256" key="2">
    <source>
        <dbReference type="ARBA" id="ARBA00023125"/>
    </source>
</evidence>
<keyword evidence="6" id="KW-1185">Reference proteome</keyword>
<keyword evidence="2 5" id="KW-0238">DNA-binding</keyword>
<dbReference type="GO" id="GO:0003700">
    <property type="term" value="F:DNA-binding transcription factor activity"/>
    <property type="evidence" value="ECO:0007669"/>
    <property type="project" value="InterPro"/>
</dbReference>
<dbReference type="InterPro" id="IPR009057">
    <property type="entry name" value="Homeodomain-like_sf"/>
</dbReference>
<dbReference type="SUPFAM" id="SSF46689">
    <property type="entry name" value="Homeodomain-like"/>
    <property type="match status" value="1"/>
</dbReference>
<dbReference type="OrthoDB" id="92687at2"/>
<dbReference type="STRING" id="180163.SAMN02745174_01867"/>
<dbReference type="EMBL" id="FUWX01000014">
    <property type="protein sequence ID" value="SJZ89579.1"/>
    <property type="molecule type" value="Genomic_DNA"/>
</dbReference>
<keyword evidence="3" id="KW-0804">Transcription</keyword>